<evidence type="ECO:0000313" key="2">
    <source>
        <dbReference type="EMBL" id="CAG8540132.1"/>
    </source>
</evidence>
<evidence type="ECO:0000313" key="3">
    <source>
        <dbReference type="Proteomes" id="UP000789342"/>
    </source>
</evidence>
<keyword evidence="1" id="KW-0812">Transmembrane</keyword>
<sequence>MSRYHILLKAANVAALILALSINVYFSSEHKKHSEGNITTSIHNNKTYPSTHILPAGYTFGIWGLINTLLVGFVIYQWFEPANDVTVDGIRYYHVVVNVLNATWLIIWENGYPLIDTFVIAALLAVLFLIYRNLSFYPPQNLADRLFIHYPFTIYPAWILIATILNVWVAVSALDTELFSAIIIIVIGLVGLCFVDFKHDIVFATTLAWSLVGIAVRQHETLPVLVSASISTGLILGSILREGIALCCSRHRDSVNERTHLLSP</sequence>
<organism evidence="2 3">
    <name type="scientific">Acaulospora morrowiae</name>
    <dbReference type="NCBI Taxonomy" id="94023"/>
    <lineage>
        <taxon>Eukaryota</taxon>
        <taxon>Fungi</taxon>
        <taxon>Fungi incertae sedis</taxon>
        <taxon>Mucoromycota</taxon>
        <taxon>Glomeromycotina</taxon>
        <taxon>Glomeromycetes</taxon>
        <taxon>Diversisporales</taxon>
        <taxon>Acaulosporaceae</taxon>
        <taxon>Acaulospora</taxon>
    </lineage>
</organism>
<feature type="transmembrane region" description="Helical" evidence="1">
    <location>
        <begin position="152"/>
        <end position="171"/>
    </location>
</feature>
<dbReference type="PANTHER" id="PTHR33802:SF1">
    <property type="entry name" value="XK-RELATED PROTEIN"/>
    <property type="match status" value="1"/>
</dbReference>
<feature type="transmembrane region" description="Helical" evidence="1">
    <location>
        <begin position="7"/>
        <end position="26"/>
    </location>
</feature>
<feature type="transmembrane region" description="Helical" evidence="1">
    <location>
        <begin position="177"/>
        <end position="194"/>
    </location>
</feature>
<keyword evidence="1" id="KW-1133">Transmembrane helix</keyword>
<proteinExistence type="predicted"/>
<dbReference type="PANTHER" id="PTHR33802">
    <property type="entry name" value="SI:CH211-161H7.5-RELATED"/>
    <property type="match status" value="1"/>
</dbReference>
<keyword evidence="1" id="KW-0472">Membrane</keyword>
<dbReference type="AlphaFoldDB" id="A0A9N9FKA0"/>
<feature type="transmembrane region" description="Helical" evidence="1">
    <location>
        <begin position="91"/>
        <end position="108"/>
    </location>
</feature>
<keyword evidence="3" id="KW-1185">Reference proteome</keyword>
<gene>
    <name evidence="2" type="ORF">AMORRO_LOCUS5086</name>
</gene>
<protein>
    <submittedName>
        <fullName evidence="2">7210_t:CDS:1</fullName>
    </submittedName>
</protein>
<accession>A0A9N9FKA0</accession>
<dbReference type="Proteomes" id="UP000789342">
    <property type="component" value="Unassembled WGS sequence"/>
</dbReference>
<dbReference type="EMBL" id="CAJVPV010002963">
    <property type="protein sequence ID" value="CAG8540132.1"/>
    <property type="molecule type" value="Genomic_DNA"/>
</dbReference>
<feature type="transmembrane region" description="Helical" evidence="1">
    <location>
        <begin position="60"/>
        <end position="79"/>
    </location>
</feature>
<dbReference type="OrthoDB" id="5586934at2759"/>
<evidence type="ECO:0000256" key="1">
    <source>
        <dbReference type="SAM" id="Phobius"/>
    </source>
</evidence>
<reference evidence="2" key="1">
    <citation type="submission" date="2021-06" db="EMBL/GenBank/DDBJ databases">
        <authorList>
            <person name="Kallberg Y."/>
            <person name="Tangrot J."/>
            <person name="Rosling A."/>
        </authorList>
    </citation>
    <scope>NUCLEOTIDE SEQUENCE</scope>
    <source>
        <strain evidence="2">CL551</strain>
    </source>
</reference>
<name>A0A9N9FKA0_9GLOM</name>
<comment type="caution">
    <text evidence="2">The sequence shown here is derived from an EMBL/GenBank/DDBJ whole genome shotgun (WGS) entry which is preliminary data.</text>
</comment>
<feature type="transmembrane region" description="Helical" evidence="1">
    <location>
        <begin position="114"/>
        <end position="131"/>
    </location>
</feature>